<dbReference type="EMBL" id="JAARYY010000009">
    <property type="protein sequence ID" value="MBC2245237.1"/>
    <property type="molecule type" value="Genomic_DNA"/>
</dbReference>
<gene>
    <name evidence="2" type="ORF">EP57_00560</name>
    <name evidence="3" type="ORF">HB907_06165</name>
    <name evidence="4" type="ORF">HCA46_06510</name>
    <name evidence="5" type="ORF">HCB25_14225</name>
</gene>
<evidence type="ECO:0000313" key="3">
    <source>
        <dbReference type="EMBL" id="MBC1564987.1"/>
    </source>
</evidence>
<keyword evidence="6" id="KW-1185">Reference proteome</keyword>
<evidence type="ECO:0000313" key="6">
    <source>
        <dbReference type="Proteomes" id="UP000029844"/>
    </source>
</evidence>
<dbReference type="Proteomes" id="UP000586951">
    <property type="component" value="Unassembled WGS sequence"/>
</dbReference>
<dbReference type="SUPFAM" id="SSF158622">
    <property type="entry name" value="YheA/YmcA-like"/>
    <property type="match status" value="1"/>
</dbReference>
<sequence length="117" mass="13496">MTVNIYDIANDLEKGIRDTEQFTNLKQAYADVNADPEAKTKFDRFRNVQVTIQEKQMTGQEIDQETIDLAQEVAEEVQSNKAIVNLMDKEQAMSVIINDLNRIIMTPLQELYDIKED</sequence>
<evidence type="ECO:0000313" key="7">
    <source>
        <dbReference type="Proteomes" id="UP000547643"/>
    </source>
</evidence>
<protein>
    <recommendedName>
        <fullName evidence="1">UPF0342 protein EP57_00560</fullName>
    </recommendedName>
</protein>
<evidence type="ECO:0000313" key="4">
    <source>
        <dbReference type="EMBL" id="MBC1778491.1"/>
    </source>
</evidence>
<name>A0A099WN15_9LIST</name>
<dbReference type="HAMAP" id="MF_01526">
    <property type="entry name" value="UPF0342"/>
    <property type="match status" value="1"/>
</dbReference>
<reference evidence="2 6" key="1">
    <citation type="submission" date="2014-05" db="EMBL/GenBank/DDBJ databases">
        <title>Novel Listeriaceae from food processing environments.</title>
        <authorList>
            <person name="den Bakker H.C."/>
        </authorList>
    </citation>
    <scope>NUCLEOTIDE SEQUENCE [LARGE SCALE GENOMIC DNA]</scope>
    <source>
        <strain evidence="2 6">FSL A5-0281</strain>
    </source>
</reference>
<dbReference type="AlphaFoldDB" id="A0A099WN15"/>
<dbReference type="OrthoDB" id="9811402at2"/>
<proteinExistence type="inferred from homology"/>
<organism evidence="2 6">
    <name type="scientific">Listeria booriae</name>
    <dbReference type="NCBI Taxonomy" id="1552123"/>
    <lineage>
        <taxon>Bacteria</taxon>
        <taxon>Bacillati</taxon>
        <taxon>Bacillota</taxon>
        <taxon>Bacilli</taxon>
        <taxon>Bacillales</taxon>
        <taxon>Listeriaceae</taxon>
        <taxon>Listeria</taxon>
    </lineage>
</organism>
<dbReference type="eggNOG" id="COG3679">
    <property type="taxonomic scope" value="Bacteria"/>
</dbReference>
<evidence type="ECO:0000313" key="2">
    <source>
        <dbReference type="EMBL" id="KGL45525.1"/>
    </source>
</evidence>
<dbReference type="GeneID" id="58715941"/>
<dbReference type="EMBL" id="JNFA01000001">
    <property type="protein sequence ID" value="KGL45525.1"/>
    <property type="molecule type" value="Genomic_DNA"/>
</dbReference>
<dbReference type="Pfam" id="PF06133">
    <property type="entry name" value="Com_YlbF"/>
    <property type="match status" value="1"/>
</dbReference>
<accession>A0A099WN15</accession>
<comment type="caution">
    <text evidence="2">The sequence shown here is derived from an EMBL/GenBank/DDBJ whole genome shotgun (WGS) entry which is preliminary data.</text>
</comment>
<dbReference type="RefSeq" id="WP_036083135.1">
    <property type="nucleotide sequence ID" value="NZ_CBCSHQ010000002.1"/>
</dbReference>
<evidence type="ECO:0000256" key="1">
    <source>
        <dbReference type="HAMAP-Rule" id="MF_01526"/>
    </source>
</evidence>
<dbReference type="Gene3D" id="1.20.1500.10">
    <property type="entry name" value="YheA/YmcA-like"/>
    <property type="match status" value="1"/>
</dbReference>
<reference evidence="7 8" key="2">
    <citation type="submission" date="2020-03" db="EMBL/GenBank/DDBJ databases">
        <title>Soil Listeria distribution.</title>
        <authorList>
            <person name="Liao J."/>
            <person name="Wiedmann M."/>
        </authorList>
    </citation>
    <scope>NUCLEOTIDE SEQUENCE [LARGE SCALE GENOMIC DNA]</scope>
    <source>
        <strain evidence="5 8">FSL L7-0153</strain>
        <strain evidence="4 7">FSL L7-1017</strain>
        <strain evidence="3 9">FSL L7-1427</strain>
    </source>
</reference>
<evidence type="ECO:0000313" key="9">
    <source>
        <dbReference type="Proteomes" id="UP000586951"/>
    </source>
</evidence>
<dbReference type="STRING" id="1552123.EP57_00560"/>
<comment type="similarity">
    <text evidence="1">Belongs to the UPF0342 family.</text>
</comment>
<dbReference type="Proteomes" id="UP000550367">
    <property type="component" value="Unassembled WGS sequence"/>
</dbReference>
<dbReference type="InterPro" id="IPR023378">
    <property type="entry name" value="YheA/YmcA-like_dom_sf"/>
</dbReference>
<evidence type="ECO:0000313" key="8">
    <source>
        <dbReference type="Proteomes" id="UP000550367"/>
    </source>
</evidence>
<dbReference type="Proteomes" id="UP000547643">
    <property type="component" value="Unassembled WGS sequence"/>
</dbReference>
<evidence type="ECO:0000313" key="5">
    <source>
        <dbReference type="EMBL" id="MBC2245237.1"/>
    </source>
</evidence>
<dbReference type="EMBL" id="JAARUV010000001">
    <property type="protein sequence ID" value="MBC1778491.1"/>
    <property type="molecule type" value="Genomic_DNA"/>
</dbReference>
<dbReference type="Proteomes" id="UP000029844">
    <property type="component" value="Unassembled WGS sequence"/>
</dbReference>
<dbReference type="InterPro" id="IPR010368">
    <property type="entry name" value="Com_YlbF"/>
</dbReference>
<dbReference type="EMBL" id="JAARRU010000001">
    <property type="protein sequence ID" value="MBC1564987.1"/>
    <property type="molecule type" value="Genomic_DNA"/>
</dbReference>